<evidence type="ECO:0000313" key="4">
    <source>
        <dbReference type="Proteomes" id="UP000694844"/>
    </source>
</evidence>
<name>A0A8B8EAM2_CRAVI</name>
<sequence>MICSFGCNFVKCAILFGIFVPVCYGGDTCSSIYKGTAVSKYCEIGGCCIPDTVTDKTDPDELCCVTTLTVILVASFVGGPVLIMTIVCSGVCIKRYCERKKNDDRVHEAENARQERRRERRRQREQQDREEEAIRIRRYYDPKPEDGPLAPPAYSDGPPGSVPGRRALPMSPPPAYEAIIQENTLPNRRGQNAAPSQANGDVPHSGGEHIDVTIHAPAIAGRRTNKRVTMKETVENITIARQVLKRMEPVPKNQVSPSNSFRAAPSPVRANNTVPNGHVTFQPNTTPARPMSRPRQVVSDAPAEEPADLEYI</sequence>
<dbReference type="Proteomes" id="UP000694844">
    <property type="component" value="Chromosome 5"/>
</dbReference>
<feature type="region of interest" description="Disordered" evidence="1">
    <location>
        <begin position="250"/>
        <end position="312"/>
    </location>
</feature>
<feature type="signal peptide" evidence="3">
    <location>
        <begin position="1"/>
        <end position="25"/>
    </location>
</feature>
<feature type="compositionally biased region" description="Polar residues" evidence="1">
    <location>
        <begin position="188"/>
        <end position="199"/>
    </location>
</feature>
<feature type="compositionally biased region" description="Acidic residues" evidence="1">
    <location>
        <begin position="302"/>
        <end position="312"/>
    </location>
</feature>
<reference evidence="5" key="1">
    <citation type="submission" date="2025-08" db="UniProtKB">
        <authorList>
            <consortium name="RefSeq"/>
        </authorList>
    </citation>
    <scope>IDENTIFICATION</scope>
    <source>
        <tissue evidence="5">Whole sample</tissue>
    </source>
</reference>
<feature type="region of interest" description="Disordered" evidence="1">
    <location>
        <begin position="104"/>
        <end position="173"/>
    </location>
</feature>
<dbReference type="GeneID" id="111132914"/>
<keyword evidence="2" id="KW-1133">Transmembrane helix</keyword>
<keyword evidence="4" id="KW-1185">Reference proteome</keyword>
<evidence type="ECO:0000256" key="1">
    <source>
        <dbReference type="SAM" id="MobiDB-lite"/>
    </source>
</evidence>
<dbReference type="OrthoDB" id="10407636at2759"/>
<keyword evidence="3" id="KW-0732">Signal</keyword>
<evidence type="ECO:0000313" key="5">
    <source>
        <dbReference type="RefSeq" id="XP_022336556.1"/>
    </source>
</evidence>
<feature type="region of interest" description="Disordered" evidence="1">
    <location>
        <begin position="188"/>
        <end position="209"/>
    </location>
</feature>
<gene>
    <name evidence="5" type="primary">LOC111132914</name>
</gene>
<evidence type="ECO:0000256" key="3">
    <source>
        <dbReference type="SAM" id="SignalP"/>
    </source>
</evidence>
<feature type="compositionally biased region" description="Polar residues" evidence="1">
    <location>
        <begin position="269"/>
        <end position="287"/>
    </location>
</feature>
<accession>A0A8B8EAM2</accession>
<dbReference type="RefSeq" id="XP_022336556.1">
    <property type="nucleotide sequence ID" value="XM_022480848.1"/>
</dbReference>
<evidence type="ECO:0000256" key="2">
    <source>
        <dbReference type="SAM" id="Phobius"/>
    </source>
</evidence>
<feature type="chain" id="PRO_5034478754" evidence="3">
    <location>
        <begin position="26"/>
        <end position="312"/>
    </location>
</feature>
<feature type="transmembrane region" description="Helical" evidence="2">
    <location>
        <begin position="68"/>
        <end position="93"/>
    </location>
</feature>
<dbReference type="KEGG" id="cvn:111132914"/>
<keyword evidence="2" id="KW-0812">Transmembrane</keyword>
<protein>
    <submittedName>
        <fullName evidence="5">Uncharacterized protein LOC111132914 isoform X1</fullName>
    </submittedName>
</protein>
<proteinExistence type="predicted"/>
<keyword evidence="2" id="KW-0472">Membrane</keyword>
<organism evidence="4 5">
    <name type="scientific">Crassostrea virginica</name>
    <name type="common">Eastern oyster</name>
    <dbReference type="NCBI Taxonomy" id="6565"/>
    <lineage>
        <taxon>Eukaryota</taxon>
        <taxon>Metazoa</taxon>
        <taxon>Spiralia</taxon>
        <taxon>Lophotrochozoa</taxon>
        <taxon>Mollusca</taxon>
        <taxon>Bivalvia</taxon>
        <taxon>Autobranchia</taxon>
        <taxon>Pteriomorphia</taxon>
        <taxon>Ostreida</taxon>
        <taxon>Ostreoidea</taxon>
        <taxon>Ostreidae</taxon>
        <taxon>Crassostrea</taxon>
    </lineage>
</organism>
<dbReference type="AlphaFoldDB" id="A0A8B8EAM2"/>
<feature type="compositionally biased region" description="Basic and acidic residues" evidence="1">
    <location>
        <begin position="104"/>
        <end position="146"/>
    </location>
</feature>